<keyword evidence="1" id="KW-0963">Cytoplasm</keyword>
<feature type="domain" description="RimM N-terminal" evidence="5">
    <location>
        <begin position="20"/>
        <end position="105"/>
    </location>
</feature>
<dbReference type="NCBIfam" id="TIGR02273">
    <property type="entry name" value="16S_RimM"/>
    <property type="match status" value="1"/>
</dbReference>
<dbReference type="InterPro" id="IPR036976">
    <property type="entry name" value="RimM_N_sf"/>
</dbReference>
<dbReference type="EMBL" id="CAFBNO010000046">
    <property type="protein sequence ID" value="CAB4958456.1"/>
    <property type="molecule type" value="Genomic_DNA"/>
</dbReference>
<sequence length="192" mass="21665">MARRFAWTWWIPISKTQLRVGRLLKAHGLKGAIKLELYTDSPNERFVPGAVLELQVPETSPWFGKTVTVTELRWYNASPVLFLEGIDDRTKAEGLIKAILLVQADLEALPAEEDAWYDHQLVGLKVMRDGVQIAEVIRVEHLPAQDHLVVKFEEREVFVPFVKEIVPEVNITAGTVTVTPPNGLFEELAEGE</sequence>
<dbReference type="HAMAP" id="MF_00014">
    <property type="entry name" value="Ribosome_mat_RimM"/>
    <property type="match status" value="1"/>
</dbReference>
<dbReference type="SUPFAM" id="SSF50346">
    <property type="entry name" value="PRC-barrel domain"/>
    <property type="match status" value="1"/>
</dbReference>
<dbReference type="SUPFAM" id="SSF50447">
    <property type="entry name" value="Translation proteins"/>
    <property type="match status" value="1"/>
</dbReference>
<gene>
    <name evidence="7" type="ORF">UFOPK3837_00907</name>
</gene>
<evidence type="ECO:0000313" key="7">
    <source>
        <dbReference type="EMBL" id="CAB4958456.1"/>
    </source>
</evidence>
<dbReference type="GO" id="GO:0005840">
    <property type="term" value="C:ribosome"/>
    <property type="evidence" value="ECO:0007669"/>
    <property type="project" value="InterPro"/>
</dbReference>
<protein>
    <submittedName>
        <fullName evidence="7">Unannotated protein</fullName>
    </submittedName>
</protein>
<dbReference type="GO" id="GO:0043022">
    <property type="term" value="F:ribosome binding"/>
    <property type="evidence" value="ECO:0007669"/>
    <property type="project" value="InterPro"/>
</dbReference>
<dbReference type="InterPro" id="IPR009000">
    <property type="entry name" value="Transl_B-barrel_sf"/>
</dbReference>
<dbReference type="InterPro" id="IPR011033">
    <property type="entry name" value="PRC_barrel-like_sf"/>
</dbReference>
<dbReference type="GO" id="GO:0006364">
    <property type="term" value="P:rRNA processing"/>
    <property type="evidence" value="ECO:0007669"/>
    <property type="project" value="UniProtKB-KW"/>
</dbReference>
<dbReference type="Gene3D" id="2.40.30.60">
    <property type="entry name" value="RimM"/>
    <property type="match status" value="1"/>
</dbReference>
<dbReference type="AlphaFoldDB" id="A0A6J7KRD8"/>
<evidence type="ECO:0000256" key="4">
    <source>
        <dbReference type="ARBA" id="ARBA00023186"/>
    </source>
</evidence>
<dbReference type="Gene3D" id="2.30.30.240">
    <property type="entry name" value="PRC-barrel domain"/>
    <property type="match status" value="1"/>
</dbReference>
<dbReference type="Pfam" id="PF24986">
    <property type="entry name" value="PRC_RimM"/>
    <property type="match status" value="1"/>
</dbReference>
<proteinExistence type="inferred from homology"/>
<keyword evidence="3" id="KW-0698">rRNA processing</keyword>
<evidence type="ECO:0000259" key="5">
    <source>
        <dbReference type="Pfam" id="PF01782"/>
    </source>
</evidence>
<keyword evidence="2" id="KW-0690">Ribosome biogenesis</keyword>
<dbReference type="PANTHER" id="PTHR33692">
    <property type="entry name" value="RIBOSOME MATURATION FACTOR RIMM"/>
    <property type="match status" value="1"/>
</dbReference>
<dbReference type="PANTHER" id="PTHR33692:SF1">
    <property type="entry name" value="RIBOSOME MATURATION FACTOR RIMM"/>
    <property type="match status" value="1"/>
</dbReference>
<feature type="domain" description="Ribosome maturation factor RimM PRC barrel" evidence="6">
    <location>
        <begin position="119"/>
        <end position="184"/>
    </location>
</feature>
<accession>A0A6J7KRD8</accession>
<dbReference type="Pfam" id="PF01782">
    <property type="entry name" value="RimM"/>
    <property type="match status" value="1"/>
</dbReference>
<evidence type="ECO:0000256" key="1">
    <source>
        <dbReference type="ARBA" id="ARBA00022490"/>
    </source>
</evidence>
<dbReference type="InterPro" id="IPR002676">
    <property type="entry name" value="RimM_N"/>
</dbReference>
<dbReference type="InterPro" id="IPR056792">
    <property type="entry name" value="PRC_RimM"/>
</dbReference>
<evidence type="ECO:0000256" key="3">
    <source>
        <dbReference type="ARBA" id="ARBA00022552"/>
    </source>
</evidence>
<keyword evidence="4" id="KW-0143">Chaperone</keyword>
<evidence type="ECO:0000259" key="6">
    <source>
        <dbReference type="Pfam" id="PF24986"/>
    </source>
</evidence>
<dbReference type="InterPro" id="IPR011961">
    <property type="entry name" value="RimM"/>
</dbReference>
<name>A0A6J7KRD8_9ZZZZ</name>
<evidence type="ECO:0000256" key="2">
    <source>
        <dbReference type="ARBA" id="ARBA00022517"/>
    </source>
</evidence>
<organism evidence="7">
    <name type="scientific">freshwater metagenome</name>
    <dbReference type="NCBI Taxonomy" id="449393"/>
    <lineage>
        <taxon>unclassified sequences</taxon>
        <taxon>metagenomes</taxon>
        <taxon>ecological metagenomes</taxon>
    </lineage>
</organism>
<reference evidence="7" key="1">
    <citation type="submission" date="2020-05" db="EMBL/GenBank/DDBJ databases">
        <authorList>
            <person name="Chiriac C."/>
            <person name="Salcher M."/>
            <person name="Ghai R."/>
            <person name="Kavagutti S V."/>
        </authorList>
    </citation>
    <scope>NUCLEOTIDE SEQUENCE</scope>
</reference>